<protein>
    <submittedName>
        <fullName evidence="1">Uncharacterized protein</fullName>
    </submittedName>
</protein>
<accession>A0A2J6QYV5</accession>
<reference evidence="1 2" key="1">
    <citation type="submission" date="2016-04" db="EMBL/GenBank/DDBJ databases">
        <title>A degradative enzymes factory behind the ericoid mycorrhizal symbiosis.</title>
        <authorList>
            <consortium name="DOE Joint Genome Institute"/>
            <person name="Martino E."/>
            <person name="Morin E."/>
            <person name="Grelet G."/>
            <person name="Kuo A."/>
            <person name="Kohler A."/>
            <person name="Daghino S."/>
            <person name="Barry K."/>
            <person name="Choi C."/>
            <person name="Cichocki N."/>
            <person name="Clum A."/>
            <person name="Copeland A."/>
            <person name="Hainaut M."/>
            <person name="Haridas S."/>
            <person name="Labutti K."/>
            <person name="Lindquist E."/>
            <person name="Lipzen A."/>
            <person name="Khouja H.-R."/>
            <person name="Murat C."/>
            <person name="Ohm R."/>
            <person name="Olson A."/>
            <person name="Spatafora J."/>
            <person name="Veneault-Fourrey C."/>
            <person name="Henrissat B."/>
            <person name="Grigoriev I."/>
            <person name="Martin F."/>
            <person name="Perotto S."/>
        </authorList>
    </citation>
    <scope>NUCLEOTIDE SEQUENCE [LARGE SCALE GENOMIC DNA]</scope>
    <source>
        <strain evidence="1 2">F</strain>
    </source>
</reference>
<dbReference type="AlphaFoldDB" id="A0A2J6QYV5"/>
<sequence>MPTVAYLVAFSPSPPTLGTQQSAPKGNPQQAGDVHSFIRLADYYNPGDQDSDNCQALTFKSVSKGSTSVQERELPVPIISYPPYK</sequence>
<evidence type="ECO:0000313" key="2">
    <source>
        <dbReference type="Proteomes" id="UP000235786"/>
    </source>
</evidence>
<organism evidence="1 2">
    <name type="scientific">Hyaloscypha variabilis (strain UAMH 11265 / GT02V1 / F)</name>
    <name type="common">Meliniomyces variabilis</name>
    <dbReference type="NCBI Taxonomy" id="1149755"/>
    <lineage>
        <taxon>Eukaryota</taxon>
        <taxon>Fungi</taxon>
        <taxon>Dikarya</taxon>
        <taxon>Ascomycota</taxon>
        <taxon>Pezizomycotina</taxon>
        <taxon>Leotiomycetes</taxon>
        <taxon>Helotiales</taxon>
        <taxon>Hyaloscyphaceae</taxon>
        <taxon>Hyaloscypha</taxon>
        <taxon>Hyaloscypha variabilis</taxon>
    </lineage>
</organism>
<dbReference type="EMBL" id="KZ613962">
    <property type="protein sequence ID" value="PMD31419.1"/>
    <property type="molecule type" value="Genomic_DNA"/>
</dbReference>
<evidence type="ECO:0000313" key="1">
    <source>
        <dbReference type="EMBL" id="PMD31419.1"/>
    </source>
</evidence>
<dbReference type="OrthoDB" id="10520443at2759"/>
<gene>
    <name evidence="1" type="ORF">L207DRAFT_188328</name>
</gene>
<proteinExistence type="predicted"/>
<name>A0A2J6QYV5_HYAVF</name>
<keyword evidence="2" id="KW-1185">Reference proteome</keyword>
<dbReference type="Proteomes" id="UP000235786">
    <property type="component" value="Unassembled WGS sequence"/>
</dbReference>